<evidence type="ECO:0000313" key="1">
    <source>
        <dbReference type="EMBL" id="CAA7399739.1"/>
    </source>
</evidence>
<dbReference type="AlphaFoldDB" id="A0A7I8KPJ7"/>
<name>A0A7I8KPJ7_SPIIN</name>
<organism evidence="1 2">
    <name type="scientific">Spirodela intermedia</name>
    <name type="common">Intermediate duckweed</name>
    <dbReference type="NCBI Taxonomy" id="51605"/>
    <lineage>
        <taxon>Eukaryota</taxon>
        <taxon>Viridiplantae</taxon>
        <taxon>Streptophyta</taxon>
        <taxon>Embryophyta</taxon>
        <taxon>Tracheophyta</taxon>
        <taxon>Spermatophyta</taxon>
        <taxon>Magnoliopsida</taxon>
        <taxon>Liliopsida</taxon>
        <taxon>Araceae</taxon>
        <taxon>Lemnoideae</taxon>
        <taxon>Spirodela</taxon>
    </lineage>
</organism>
<protein>
    <submittedName>
        <fullName evidence="1">Uncharacterized protein</fullName>
    </submittedName>
</protein>
<accession>A0A7I8KPJ7</accession>
<evidence type="ECO:0000313" key="2">
    <source>
        <dbReference type="Proteomes" id="UP000663760"/>
    </source>
</evidence>
<proteinExistence type="predicted"/>
<dbReference type="EMBL" id="LR746270">
    <property type="protein sequence ID" value="CAA7399739.1"/>
    <property type="molecule type" value="Genomic_DNA"/>
</dbReference>
<gene>
    <name evidence="1" type="ORF">SI8410_07010409</name>
</gene>
<reference evidence="1" key="1">
    <citation type="submission" date="2020-02" db="EMBL/GenBank/DDBJ databases">
        <authorList>
            <person name="Scholz U."/>
            <person name="Mascher M."/>
            <person name="Fiebig A."/>
        </authorList>
    </citation>
    <scope>NUCLEOTIDE SEQUENCE</scope>
</reference>
<sequence>MPLLGIKKMLDHFLEFLFKILYVSFLLEETLMVKDFKSVNSEVDFFPKIETLWIQVQILFIFHVTIAL</sequence>
<dbReference type="Proteomes" id="UP000663760">
    <property type="component" value="Chromosome 7"/>
</dbReference>
<keyword evidence="2" id="KW-1185">Reference proteome</keyword>